<dbReference type="InterPro" id="IPR045180">
    <property type="entry name" value="La_dom_prot"/>
</dbReference>
<feature type="compositionally biased region" description="Polar residues" evidence="4">
    <location>
        <begin position="542"/>
        <end position="551"/>
    </location>
</feature>
<keyword evidence="1" id="KW-0597">Phosphoprotein</keyword>
<dbReference type="AlphaFoldDB" id="A0A3P8URM0"/>
<evidence type="ECO:0000313" key="6">
    <source>
        <dbReference type="Ensembl" id="ENSCSEP00000005002.1"/>
    </source>
</evidence>
<dbReference type="CDD" id="cd08035">
    <property type="entry name" value="LARP_4"/>
    <property type="match status" value="1"/>
</dbReference>
<dbReference type="RefSeq" id="XP_008318239.1">
    <property type="nucleotide sequence ID" value="XM_008320017.3"/>
</dbReference>
<dbReference type="GO" id="GO:0003730">
    <property type="term" value="F:mRNA 3'-UTR binding"/>
    <property type="evidence" value="ECO:0007669"/>
    <property type="project" value="TreeGrafter"/>
</dbReference>
<evidence type="ECO:0000256" key="1">
    <source>
        <dbReference type="ARBA" id="ARBA00022553"/>
    </source>
</evidence>
<dbReference type="Pfam" id="PF05383">
    <property type="entry name" value="La"/>
    <property type="match status" value="1"/>
</dbReference>
<dbReference type="Ensembl" id="ENSCSET00000005058.1">
    <property type="protein sequence ID" value="ENSCSEP00000005002.1"/>
    <property type="gene ID" value="ENSCSEG00000003240.1"/>
</dbReference>
<dbReference type="InterPro" id="IPR036388">
    <property type="entry name" value="WH-like_DNA-bd_sf"/>
</dbReference>
<evidence type="ECO:0000256" key="3">
    <source>
        <dbReference type="PROSITE-ProRule" id="PRU00332"/>
    </source>
</evidence>
<evidence type="ECO:0000313" key="7">
    <source>
        <dbReference type="Proteomes" id="UP000265120"/>
    </source>
</evidence>
<organism evidence="6 7">
    <name type="scientific">Cynoglossus semilaevis</name>
    <name type="common">Tongue sole</name>
    <dbReference type="NCBI Taxonomy" id="244447"/>
    <lineage>
        <taxon>Eukaryota</taxon>
        <taxon>Metazoa</taxon>
        <taxon>Chordata</taxon>
        <taxon>Craniata</taxon>
        <taxon>Vertebrata</taxon>
        <taxon>Euteleostomi</taxon>
        <taxon>Actinopterygii</taxon>
        <taxon>Neopterygii</taxon>
        <taxon>Teleostei</taxon>
        <taxon>Neoteleostei</taxon>
        <taxon>Acanthomorphata</taxon>
        <taxon>Carangaria</taxon>
        <taxon>Pleuronectiformes</taxon>
        <taxon>Pleuronectoidei</taxon>
        <taxon>Cynoglossidae</taxon>
        <taxon>Cynoglossinae</taxon>
        <taxon>Cynoglossus</taxon>
    </lineage>
</organism>
<dbReference type="InterPro" id="IPR036390">
    <property type="entry name" value="WH_DNA-bd_sf"/>
</dbReference>
<dbReference type="SMART" id="SM00715">
    <property type="entry name" value="LA"/>
    <property type="match status" value="1"/>
</dbReference>
<dbReference type="InterPro" id="IPR006630">
    <property type="entry name" value="La_HTH"/>
</dbReference>
<evidence type="ECO:0000256" key="2">
    <source>
        <dbReference type="ARBA" id="ARBA00022884"/>
    </source>
</evidence>
<reference evidence="6" key="2">
    <citation type="submission" date="2025-08" db="UniProtKB">
        <authorList>
            <consortium name="Ensembl"/>
        </authorList>
    </citation>
    <scope>IDENTIFICATION</scope>
</reference>
<proteinExistence type="predicted"/>
<dbReference type="OrthoDB" id="10046764at2759"/>
<dbReference type="InParanoid" id="A0A3P8URM0"/>
<feature type="region of interest" description="Disordered" evidence="4">
    <location>
        <begin position="312"/>
        <end position="379"/>
    </location>
</feature>
<dbReference type="Gene3D" id="1.10.10.10">
    <property type="entry name" value="Winged helix-like DNA-binding domain superfamily/Winged helix DNA-binding domain"/>
    <property type="match status" value="1"/>
</dbReference>
<dbReference type="GO" id="GO:0010494">
    <property type="term" value="C:cytoplasmic stress granule"/>
    <property type="evidence" value="ECO:0007669"/>
    <property type="project" value="TreeGrafter"/>
</dbReference>
<dbReference type="PROSITE" id="PS50961">
    <property type="entry name" value="HTH_LA"/>
    <property type="match status" value="1"/>
</dbReference>
<keyword evidence="7" id="KW-1185">Reference proteome</keyword>
<dbReference type="PANTHER" id="PTHR22792:SF48">
    <property type="entry name" value="LA-RELATED PROTEIN 4"/>
    <property type="match status" value="1"/>
</dbReference>
<protein>
    <submittedName>
        <fullName evidence="6">La-related protein 4-like</fullName>
    </submittedName>
</protein>
<accession>A0A3P8URM0</accession>
<reference evidence="6" key="3">
    <citation type="submission" date="2025-09" db="UniProtKB">
        <authorList>
            <consortium name="Ensembl"/>
        </authorList>
    </citation>
    <scope>IDENTIFICATION</scope>
</reference>
<dbReference type="InterPro" id="IPR058699">
    <property type="entry name" value="RRM_LARP4/4B"/>
</dbReference>
<keyword evidence="2 3" id="KW-0694">RNA-binding</keyword>
<dbReference type="KEGG" id="csem:103385971"/>
<dbReference type="SUPFAM" id="SSF46785">
    <property type="entry name" value="Winged helix' DNA-binding domain"/>
    <property type="match status" value="1"/>
</dbReference>
<feature type="domain" description="HTH La-type RNA-binding" evidence="5">
    <location>
        <begin position="79"/>
        <end position="168"/>
    </location>
</feature>
<feature type="region of interest" description="Disordered" evidence="4">
    <location>
        <begin position="529"/>
        <end position="728"/>
    </location>
</feature>
<name>A0A3P8URM0_CYNSE</name>
<dbReference type="CTD" id="568283"/>
<dbReference type="GeneTree" id="ENSGT00940000154409"/>
<dbReference type="GO" id="GO:0005829">
    <property type="term" value="C:cytosol"/>
    <property type="evidence" value="ECO:0007669"/>
    <property type="project" value="TreeGrafter"/>
</dbReference>
<feature type="compositionally biased region" description="Low complexity" evidence="4">
    <location>
        <begin position="552"/>
        <end position="603"/>
    </location>
</feature>
<dbReference type="PANTHER" id="PTHR22792">
    <property type="entry name" value="LUPUS LA PROTEIN-RELATED"/>
    <property type="match status" value="1"/>
</dbReference>
<feature type="compositionally biased region" description="Low complexity" evidence="4">
    <location>
        <begin position="349"/>
        <end position="358"/>
    </location>
</feature>
<feature type="compositionally biased region" description="Polar residues" evidence="4">
    <location>
        <begin position="312"/>
        <end position="333"/>
    </location>
</feature>
<dbReference type="GeneID" id="103385971"/>
<sequence length="728" mass="79498">MAVISQLFCHNLLSFLGYLDIPSMVSKGLDVEYLDSVADYGPAATEGIIDDVHHPDLGYLVFEPESELATDSDSSTEQPMSAESLRESLKKQLEFCFSRENLSKDLYLISQMDSDQFVSIWTIACMEDIKALTTDMDLIVDVLRASPMVQVDEMGENVRPNHSRCIIILREVPETTPVEEVEAIFKSVNCPRVLSIEFAHNSNWYITFQSDMDALQALQYLREEVKTFQGKPIMARIKAINTSFGKNGFRGVDSSVYSQPAQPQGQYGAPVYIQPMYSAQQQYPVYPVVSQSWNPPVVPYFETPLAPIPNNGHMNGYNSSGNYKTNSSSQRPINRNRNHRAADCPLPPSLTLTNNLPSAPLGPQNHHTSGAPSSEPVSLLSLSPKETFSHAHTFSGDPSGIGRGRRGNYRGIRRKDDHHVRPVPLMEAKVTPPPPPDFELEASNFPPLPGSVVSDGSRGETIPEMRLSDVVRGLKVTNKPVIQETTDGQCTKVSEDPVSVSDSVDAADEHAAATLLTVSFFSSCVLTPVPEEDKDEPPNPESIVSSPTQTVSPTEQTPSSTLSSSPSSSSTSSASSSSPPPSCCSQSPQTETPSPSPSSPTSELVLRKLSYAEVCQKLAKDKPQMTTPSPPASTASQPLQELKVNGKEDSKNPGMRRSAEKPEKNGDGRPPRQPLRSFRGGNRQIGAGEPGPKFRENYRDTKGGKQFIPQRGSRRSGKEQNIPPTSQK</sequence>
<feature type="compositionally biased region" description="Basic and acidic residues" evidence="4">
    <location>
        <begin position="692"/>
        <end position="703"/>
    </location>
</feature>
<dbReference type="GO" id="GO:0045727">
    <property type="term" value="P:positive regulation of translation"/>
    <property type="evidence" value="ECO:0007669"/>
    <property type="project" value="TreeGrafter"/>
</dbReference>
<feature type="compositionally biased region" description="Basic and acidic residues" evidence="4">
    <location>
        <begin position="644"/>
        <end position="670"/>
    </location>
</feature>
<dbReference type="OMA" id="ACPTVTK"/>
<dbReference type="Proteomes" id="UP000265120">
    <property type="component" value="Chromosome 11"/>
</dbReference>
<evidence type="ECO:0000256" key="4">
    <source>
        <dbReference type="SAM" id="MobiDB-lite"/>
    </source>
</evidence>
<evidence type="ECO:0000259" key="5">
    <source>
        <dbReference type="PROSITE" id="PS50961"/>
    </source>
</evidence>
<dbReference type="Pfam" id="PF26088">
    <property type="entry name" value="RRM_LARP4"/>
    <property type="match status" value="1"/>
</dbReference>
<reference evidence="6 7" key="1">
    <citation type="journal article" date="2014" name="Nat. Genet.">
        <title>Whole-genome sequence of a flatfish provides insights into ZW sex chromosome evolution and adaptation to a benthic lifestyle.</title>
        <authorList>
            <person name="Chen S."/>
            <person name="Zhang G."/>
            <person name="Shao C."/>
            <person name="Huang Q."/>
            <person name="Liu G."/>
            <person name="Zhang P."/>
            <person name="Song W."/>
            <person name="An N."/>
            <person name="Chalopin D."/>
            <person name="Volff J.N."/>
            <person name="Hong Y."/>
            <person name="Li Q."/>
            <person name="Sha Z."/>
            <person name="Zhou H."/>
            <person name="Xie M."/>
            <person name="Yu Q."/>
            <person name="Liu Y."/>
            <person name="Xiang H."/>
            <person name="Wang N."/>
            <person name="Wu K."/>
            <person name="Yang C."/>
            <person name="Zhou Q."/>
            <person name="Liao X."/>
            <person name="Yang L."/>
            <person name="Hu Q."/>
            <person name="Zhang J."/>
            <person name="Meng L."/>
            <person name="Jin L."/>
            <person name="Tian Y."/>
            <person name="Lian J."/>
            <person name="Yang J."/>
            <person name="Miao G."/>
            <person name="Liu S."/>
            <person name="Liang Z."/>
            <person name="Yan F."/>
            <person name="Li Y."/>
            <person name="Sun B."/>
            <person name="Zhang H."/>
            <person name="Zhang J."/>
            <person name="Zhu Y."/>
            <person name="Du M."/>
            <person name="Zhao Y."/>
            <person name="Schartl M."/>
            <person name="Tang Q."/>
            <person name="Wang J."/>
        </authorList>
    </citation>
    <scope>NUCLEOTIDE SEQUENCE</scope>
</reference>